<reference evidence="2" key="1">
    <citation type="submission" date="2020-10" db="EMBL/GenBank/DDBJ databases">
        <authorList>
            <person name="Kikuchi T."/>
        </authorList>
    </citation>
    <scope>NUCLEOTIDE SEQUENCE</scope>
    <source>
        <strain evidence="2">NKZ352</strain>
    </source>
</reference>
<evidence type="ECO:0000256" key="1">
    <source>
        <dbReference type="SAM" id="SignalP"/>
    </source>
</evidence>
<dbReference type="Proteomes" id="UP000835052">
    <property type="component" value="Unassembled WGS sequence"/>
</dbReference>
<dbReference type="EMBL" id="CAJGYM010000085">
    <property type="protein sequence ID" value="CAD6197071.1"/>
    <property type="molecule type" value="Genomic_DNA"/>
</dbReference>
<sequence>MSRLFPLLLVLAFLGCAIYEADAQYYALAYPYYYSYYPYYYSYYPYYGYYGKRSVDWNQAPGAQNAQNAQNQQVQWQPQQGQ</sequence>
<proteinExistence type="predicted"/>
<accession>A0A8S1HQ96</accession>
<keyword evidence="1" id="KW-0732">Signal</keyword>
<organism evidence="2 3">
    <name type="scientific">Caenorhabditis auriculariae</name>
    <dbReference type="NCBI Taxonomy" id="2777116"/>
    <lineage>
        <taxon>Eukaryota</taxon>
        <taxon>Metazoa</taxon>
        <taxon>Ecdysozoa</taxon>
        <taxon>Nematoda</taxon>
        <taxon>Chromadorea</taxon>
        <taxon>Rhabditida</taxon>
        <taxon>Rhabditina</taxon>
        <taxon>Rhabditomorpha</taxon>
        <taxon>Rhabditoidea</taxon>
        <taxon>Rhabditidae</taxon>
        <taxon>Peloderinae</taxon>
        <taxon>Caenorhabditis</taxon>
    </lineage>
</organism>
<name>A0A8S1HQ96_9PELO</name>
<keyword evidence="3" id="KW-1185">Reference proteome</keyword>
<comment type="caution">
    <text evidence="2">The sequence shown here is derived from an EMBL/GenBank/DDBJ whole genome shotgun (WGS) entry which is preliminary data.</text>
</comment>
<evidence type="ECO:0000313" key="3">
    <source>
        <dbReference type="Proteomes" id="UP000835052"/>
    </source>
</evidence>
<feature type="chain" id="PRO_5035897783" evidence="1">
    <location>
        <begin position="24"/>
        <end position="82"/>
    </location>
</feature>
<dbReference type="PROSITE" id="PS51257">
    <property type="entry name" value="PROKAR_LIPOPROTEIN"/>
    <property type="match status" value="1"/>
</dbReference>
<gene>
    <name evidence="2" type="ORF">CAUJ_LOCUS12981</name>
</gene>
<protein>
    <submittedName>
        <fullName evidence="2">Uncharacterized protein</fullName>
    </submittedName>
</protein>
<evidence type="ECO:0000313" key="2">
    <source>
        <dbReference type="EMBL" id="CAD6197071.1"/>
    </source>
</evidence>
<feature type="signal peptide" evidence="1">
    <location>
        <begin position="1"/>
        <end position="23"/>
    </location>
</feature>
<dbReference type="AlphaFoldDB" id="A0A8S1HQ96"/>